<gene>
    <name evidence="1" type="ORF">MsAc7_03180</name>
</gene>
<sequence>MEYVGPAYDTCGEKHDIIRCTCGRLLINGTSKNTVNADIRIVICNKCQIGMSYGFEEVSE</sequence>
<dbReference type="AlphaFoldDB" id="A0AA96V2I1"/>
<accession>A0AA96V2I1</accession>
<keyword evidence="2" id="KW-1185">Reference proteome</keyword>
<reference evidence="1 2" key="1">
    <citation type="submission" date="2023-07" db="EMBL/GenBank/DDBJ databases">
        <title>Closed genoem sequence of Methanosarcinaceae archaeon Ac7.</title>
        <authorList>
            <person name="Poehlein A."/>
            <person name="Protasov E."/>
            <person name="Platt K."/>
            <person name="Reeh H."/>
            <person name="Daniel R."/>
            <person name="Brune A."/>
        </authorList>
    </citation>
    <scope>NUCLEOTIDE SEQUENCE [LARGE SCALE GENOMIC DNA]</scope>
    <source>
        <strain evidence="1 2">Ac7</strain>
    </source>
</reference>
<protein>
    <submittedName>
        <fullName evidence="1">Uncharacterized protein</fullName>
    </submittedName>
</protein>
<organism evidence="1 2">
    <name type="scientific">Methanolapillus millepedarum</name>
    <dbReference type="NCBI Taxonomy" id="3028296"/>
    <lineage>
        <taxon>Archaea</taxon>
        <taxon>Methanobacteriati</taxon>
        <taxon>Methanobacteriota</taxon>
        <taxon>Stenosarchaea group</taxon>
        <taxon>Methanomicrobia</taxon>
        <taxon>Methanosarcinales</taxon>
        <taxon>Methanosarcinaceae</taxon>
        <taxon>Methanolapillus</taxon>
    </lineage>
</organism>
<name>A0AA96V2I1_9EURY</name>
<evidence type="ECO:0000313" key="1">
    <source>
        <dbReference type="EMBL" id="WNY24793.1"/>
    </source>
</evidence>
<evidence type="ECO:0000313" key="2">
    <source>
        <dbReference type="Proteomes" id="UP001303587"/>
    </source>
</evidence>
<dbReference type="EMBL" id="CP131060">
    <property type="protein sequence ID" value="WNY24793.1"/>
    <property type="molecule type" value="Genomic_DNA"/>
</dbReference>
<proteinExistence type="predicted"/>
<dbReference type="Proteomes" id="UP001303587">
    <property type="component" value="Chromosome"/>
</dbReference>